<dbReference type="PANTHER" id="PTHR43875:SF4">
    <property type="entry name" value="GLUCOSE IMPORT ATP-BINDING PROTEIN GLCV"/>
    <property type="match status" value="1"/>
</dbReference>
<dbReference type="GO" id="GO:0055052">
    <property type="term" value="C:ATP-binding cassette (ABC) transporter complex, substrate-binding subunit-containing"/>
    <property type="evidence" value="ECO:0007669"/>
    <property type="project" value="TreeGrafter"/>
</dbReference>
<dbReference type="GO" id="GO:0015408">
    <property type="term" value="F:ABC-type ferric iron transporter activity"/>
    <property type="evidence" value="ECO:0007669"/>
    <property type="project" value="InterPro"/>
</dbReference>
<dbReference type="Proteomes" id="UP000316988">
    <property type="component" value="Unassembled WGS sequence"/>
</dbReference>
<dbReference type="PROSITE" id="PS50893">
    <property type="entry name" value="ABC_TRANSPORTER_2"/>
    <property type="match status" value="1"/>
</dbReference>
<gene>
    <name evidence="7" type="ORF">FNM00_13940</name>
</gene>
<keyword evidence="5" id="KW-0472">Membrane</keyword>
<dbReference type="InterPro" id="IPR013611">
    <property type="entry name" value="Transp-assoc_OB_typ2"/>
</dbReference>
<evidence type="ECO:0000313" key="8">
    <source>
        <dbReference type="Proteomes" id="UP000316988"/>
    </source>
</evidence>
<dbReference type="AlphaFoldDB" id="A0A554RXE4"/>
<keyword evidence="1" id="KW-0813">Transport</keyword>
<keyword evidence="8" id="KW-1185">Reference proteome</keyword>
<organism evidence="7 8">
    <name type="scientific">Aeromicrobium piscarium</name>
    <dbReference type="NCBI Taxonomy" id="2590901"/>
    <lineage>
        <taxon>Bacteria</taxon>
        <taxon>Bacillati</taxon>
        <taxon>Actinomycetota</taxon>
        <taxon>Actinomycetes</taxon>
        <taxon>Propionibacteriales</taxon>
        <taxon>Nocardioidaceae</taxon>
        <taxon>Aeromicrobium</taxon>
    </lineage>
</organism>
<dbReference type="SUPFAM" id="SSF50331">
    <property type="entry name" value="MOP-like"/>
    <property type="match status" value="1"/>
</dbReference>
<sequence>MGATATSSAAPVLGAGDAVSEAKVRASEIVKTYPGKEGPVMALKGVSVEIAQGEMAVLLGPSGCGKTTLLRSIAGLERPDGGRIAISDRTVYSSADKVHLPPERRAVSMVFQSYALWPHMTVAQNIGYPLVCRKVPKAAIAERVKQIMEAVHLGAYGERYPSQLSGGQQQRVALARAIIADADVILFDEPLSNVDARVREEIRKQIITLQAEFNFAGIYVTHDQTEAGAIATKLIVMDHGEIAQVGRPQELYDNPVSRYVASFMGTTTEVPGTAAHVDGQVVLETPLGPVVGKSTGVIAEGGPAVAAFRPEWAHVTQEHPGADHNVWPCIVKLKSFMGAHMEVVVELRTVAGEPVEATVTAPRGSGLREGQDYYLHVPAADMCILPEGAR</sequence>
<dbReference type="GO" id="GO:0005524">
    <property type="term" value="F:ATP binding"/>
    <property type="evidence" value="ECO:0007669"/>
    <property type="project" value="UniProtKB-KW"/>
</dbReference>
<proteinExistence type="predicted"/>
<dbReference type="InterPro" id="IPR017871">
    <property type="entry name" value="ABC_transporter-like_CS"/>
</dbReference>
<dbReference type="InterPro" id="IPR027417">
    <property type="entry name" value="P-loop_NTPase"/>
</dbReference>
<evidence type="ECO:0000256" key="5">
    <source>
        <dbReference type="ARBA" id="ARBA00023136"/>
    </source>
</evidence>
<dbReference type="PROSITE" id="PS00211">
    <property type="entry name" value="ABC_TRANSPORTER_1"/>
    <property type="match status" value="1"/>
</dbReference>
<dbReference type="GO" id="GO:0016887">
    <property type="term" value="F:ATP hydrolysis activity"/>
    <property type="evidence" value="ECO:0007669"/>
    <property type="project" value="InterPro"/>
</dbReference>
<dbReference type="Pfam" id="PF00005">
    <property type="entry name" value="ABC_tran"/>
    <property type="match status" value="1"/>
</dbReference>
<dbReference type="InterPro" id="IPR015853">
    <property type="entry name" value="ABC_transpr_FbpC"/>
</dbReference>
<dbReference type="SUPFAM" id="SSF52540">
    <property type="entry name" value="P-loop containing nucleoside triphosphate hydrolases"/>
    <property type="match status" value="1"/>
</dbReference>
<dbReference type="PANTHER" id="PTHR43875">
    <property type="entry name" value="MALTODEXTRIN IMPORT ATP-BINDING PROTEIN MSMX"/>
    <property type="match status" value="1"/>
</dbReference>
<comment type="caution">
    <text evidence="7">The sequence shown here is derived from an EMBL/GenBank/DDBJ whole genome shotgun (WGS) entry which is preliminary data.</text>
</comment>
<dbReference type="FunFam" id="3.40.50.300:FF:000042">
    <property type="entry name" value="Maltose/maltodextrin ABC transporter, ATP-binding protein"/>
    <property type="match status" value="1"/>
</dbReference>
<dbReference type="InterPro" id="IPR003593">
    <property type="entry name" value="AAA+_ATPase"/>
</dbReference>
<dbReference type="InterPro" id="IPR008995">
    <property type="entry name" value="Mo/tungstate-bd_C_term_dom"/>
</dbReference>
<dbReference type="CDD" id="cd03259">
    <property type="entry name" value="ABC_Carb_Solutes_like"/>
    <property type="match status" value="1"/>
</dbReference>
<dbReference type="SMART" id="SM00382">
    <property type="entry name" value="AAA"/>
    <property type="match status" value="1"/>
</dbReference>
<dbReference type="EMBL" id="VLNT01000012">
    <property type="protein sequence ID" value="TSD58754.1"/>
    <property type="molecule type" value="Genomic_DNA"/>
</dbReference>
<evidence type="ECO:0000256" key="3">
    <source>
        <dbReference type="ARBA" id="ARBA00022741"/>
    </source>
</evidence>
<protein>
    <submittedName>
        <fullName evidence="7">ABC transporter ATP-binding protein</fullName>
    </submittedName>
</protein>
<keyword evidence="2" id="KW-1003">Cell membrane</keyword>
<evidence type="ECO:0000259" key="6">
    <source>
        <dbReference type="PROSITE" id="PS50893"/>
    </source>
</evidence>
<evidence type="ECO:0000256" key="2">
    <source>
        <dbReference type="ARBA" id="ARBA00022475"/>
    </source>
</evidence>
<dbReference type="InterPro" id="IPR003439">
    <property type="entry name" value="ABC_transporter-like_ATP-bd"/>
</dbReference>
<reference evidence="7 8" key="1">
    <citation type="submission" date="2019-07" db="EMBL/GenBank/DDBJ databases">
        <authorList>
            <person name="Zhao L.H."/>
        </authorList>
    </citation>
    <scope>NUCLEOTIDE SEQUENCE [LARGE SCALE GENOMIC DNA]</scope>
    <source>
        <strain evidence="7 8">Co35</strain>
    </source>
</reference>
<dbReference type="InterPro" id="IPR047641">
    <property type="entry name" value="ABC_transpr_MalK/UgpC-like"/>
</dbReference>
<keyword evidence="4 7" id="KW-0067">ATP-binding</keyword>
<evidence type="ECO:0000313" key="7">
    <source>
        <dbReference type="EMBL" id="TSD58754.1"/>
    </source>
</evidence>
<name>A0A554RXE4_9ACTN</name>
<dbReference type="Gene3D" id="3.40.50.300">
    <property type="entry name" value="P-loop containing nucleotide triphosphate hydrolases"/>
    <property type="match status" value="1"/>
</dbReference>
<evidence type="ECO:0000256" key="4">
    <source>
        <dbReference type="ARBA" id="ARBA00022840"/>
    </source>
</evidence>
<evidence type="ECO:0000256" key="1">
    <source>
        <dbReference type="ARBA" id="ARBA00022448"/>
    </source>
</evidence>
<dbReference type="Pfam" id="PF08402">
    <property type="entry name" value="TOBE_2"/>
    <property type="match status" value="1"/>
</dbReference>
<dbReference type="OrthoDB" id="3180400at2"/>
<feature type="domain" description="ABC transporter" evidence="6">
    <location>
        <begin position="24"/>
        <end position="264"/>
    </location>
</feature>
<keyword evidence="3" id="KW-0547">Nucleotide-binding</keyword>
<accession>A0A554RXE4</accession>